<keyword evidence="3" id="KW-1185">Reference proteome</keyword>
<evidence type="ECO:0000259" key="1">
    <source>
        <dbReference type="Pfam" id="PF00117"/>
    </source>
</evidence>
<dbReference type="Proteomes" id="UP000009168">
    <property type="component" value="Unassembled WGS sequence"/>
</dbReference>
<dbReference type="PANTHER" id="PTHR42695:SF5">
    <property type="entry name" value="GLUTAMINE AMIDOTRANSFERASE YLR126C-RELATED"/>
    <property type="match status" value="1"/>
</dbReference>
<feature type="domain" description="Glutamine amidotransferase" evidence="1">
    <location>
        <begin position="229"/>
        <end position="395"/>
    </location>
</feature>
<dbReference type="KEGG" id="tet:TTHERM_01029930"/>
<dbReference type="Pfam" id="PF00117">
    <property type="entry name" value="GATase"/>
    <property type="match status" value="1"/>
</dbReference>
<proteinExistence type="predicted"/>
<dbReference type="AlphaFoldDB" id="Q23EE6"/>
<dbReference type="GO" id="GO:0005829">
    <property type="term" value="C:cytosol"/>
    <property type="evidence" value="ECO:0007669"/>
    <property type="project" value="TreeGrafter"/>
</dbReference>
<sequence>MQRKNQAVLILFTQDFKYCLFKKNDPSKYGFIHDFCDEFNDNYCPYLTIARHIITKINHHLSFQSLFMPITSQIEDPYFRSRDHFSLNQNYNEWLHYITEAFQYDGYSEDIQIYLQQIGDEEQFVKNMRQLEIECLLLSQQQILDIYSNQIDTLTHSILNKADLKIIIESQIQLKASPPTRENTYILILHNRVDFLKKVQMGYVPMPTKTFFYGIYKKDYQKWFTYNIAQGEIPQDNILKNVQAIIMPGSASNAYAQEEWISTYKNWIKMVYETYKNIKILGICFGEQILAHTLNGKCDIVKEKKTDKNFFNSGTHTLHLGDKFFEFPFIKQLNFRQKNIQITKLHGDIVVKLDQNLFEIMGSSDNYEIEVYTDKLSDSNQNPKILCFQGHPEYSNYWLAMRDMQHYSYYNKISCEEAIKLSHHPQYKEDDNFILRQICQAFLTLV</sequence>
<evidence type="ECO:0000313" key="2">
    <source>
        <dbReference type="EMBL" id="EAR94911.1"/>
    </source>
</evidence>
<dbReference type="STRING" id="312017.Q23EE6"/>
<protein>
    <submittedName>
        <fullName evidence="2">Class I glutamine amidotransferase</fullName>
    </submittedName>
</protein>
<dbReference type="InterPro" id="IPR017926">
    <property type="entry name" value="GATASE"/>
</dbReference>
<dbReference type="eggNOG" id="KOG3179">
    <property type="taxonomic scope" value="Eukaryota"/>
</dbReference>
<organism evidence="2 3">
    <name type="scientific">Tetrahymena thermophila (strain SB210)</name>
    <dbReference type="NCBI Taxonomy" id="312017"/>
    <lineage>
        <taxon>Eukaryota</taxon>
        <taxon>Sar</taxon>
        <taxon>Alveolata</taxon>
        <taxon>Ciliophora</taxon>
        <taxon>Intramacronucleata</taxon>
        <taxon>Oligohymenophorea</taxon>
        <taxon>Hymenostomatida</taxon>
        <taxon>Tetrahymenina</taxon>
        <taxon>Tetrahymenidae</taxon>
        <taxon>Tetrahymena</taxon>
    </lineage>
</organism>
<gene>
    <name evidence="2" type="ORF">TTHERM_01029930</name>
</gene>
<dbReference type="PROSITE" id="PS51273">
    <property type="entry name" value="GATASE_TYPE_1"/>
    <property type="match status" value="1"/>
</dbReference>
<dbReference type="SUPFAM" id="SSF52317">
    <property type="entry name" value="Class I glutamine amidotransferase-like"/>
    <property type="match status" value="1"/>
</dbReference>
<dbReference type="OrthoDB" id="313472at2759"/>
<dbReference type="InParanoid" id="Q23EE6"/>
<dbReference type="Gene3D" id="3.40.50.880">
    <property type="match status" value="1"/>
</dbReference>
<name>Q23EE6_TETTS</name>
<dbReference type="RefSeq" id="XP_001015156.1">
    <property type="nucleotide sequence ID" value="XM_001015156.1"/>
</dbReference>
<dbReference type="GeneID" id="7824836"/>
<evidence type="ECO:0000313" key="3">
    <source>
        <dbReference type="Proteomes" id="UP000009168"/>
    </source>
</evidence>
<dbReference type="PANTHER" id="PTHR42695">
    <property type="entry name" value="GLUTAMINE AMIDOTRANSFERASE YLR126C-RELATED"/>
    <property type="match status" value="1"/>
</dbReference>
<reference evidence="3" key="1">
    <citation type="journal article" date="2006" name="PLoS Biol.">
        <title>Macronuclear genome sequence of the ciliate Tetrahymena thermophila, a model eukaryote.</title>
        <authorList>
            <person name="Eisen J.A."/>
            <person name="Coyne R.S."/>
            <person name="Wu M."/>
            <person name="Wu D."/>
            <person name="Thiagarajan M."/>
            <person name="Wortman J.R."/>
            <person name="Badger J.H."/>
            <person name="Ren Q."/>
            <person name="Amedeo P."/>
            <person name="Jones K.M."/>
            <person name="Tallon L.J."/>
            <person name="Delcher A.L."/>
            <person name="Salzberg S.L."/>
            <person name="Silva J.C."/>
            <person name="Haas B.J."/>
            <person name="Majoros W.H."/>
            <person name="Farzad M."/>
            <person name="Carlton J.M."/>
            <person name="Smith R.K. Jr."/>
            <person name="Garg J."/>
            <person name="Pearlman R.E."/>
            <person name="Karrer K.M."/>
            <person name="Sun L."/>
            <person name="Manning G."/>
            <person name="Elde N.C."/>
            <person name="Turkewitz A.P."/>
            <person name="Asai D.J."/>
            <person name="Wilkes D.E."/>
            <person name="Wang Y."/>
            <person name="Cai H."/>
            <person name="Collins K."/>
            <person name="Stewart B.A."/>
            <person name="Lee S.R."/>
            <person name="Wilamowska K."/>
            <person name="Weinberg Z."/>
            <person name="Ruzzo W.L."/>
            <person name="Wloga D."/>
            <person name="Gaertig J."/>
            <person name="Frankel J."/>
            <person name="Tsao C.-C."/>
            <person name="Gorovsky M.A."/>
            <person name="Keeling P.J."/>
            <person name="Waller R.F."/>
            <person name="Patron N.J."/>
            <person name="Cherry J.M."/>
            <person name="Stover N.A."/>
            <person name="Krieger C.J."/>
            <person name="del Toro C."/>
            <person name="Ryder H.F."/>
            <person name="Williamson S.C."/>
            <person name="Barbeau R.A."/>
            <person name="Hamilton E.P."/>
            <person name="Orias E."/>
        </authorList>
    </citation>
    <scope>NUCLEOTIDE SEQUENCE [LARGE SCALE GENOMIC DNA]</scope>
    <source>
        <strain evidence="3">SB210</strain>
    </source>
</reference>
<keyword evidence="2" id="KW-0315">Glutamine amidotransferase</keyword>
<dbReference type="InterPro" id="IPR044992">
    <property type="entry name" value="ChyE-like"/>
</dbReference>
<dbReference type="HOGENOM" id="CLU_614679_0_0_1"/>
<dbReference type="InterPro" id="IPR029062">
    <property type="entry name" value="Class_I_gatase-like"/>
</dbReference>
<dbReference type="EMBL" id="GG662710">
    <property type="protein sequence ID" value="EAR94911.1"/>
    <property type="molecule type" value="Genomic_DNA"/>
</dbReference>
<accession>Q23EE6</accession>